<dbReference type="RefSeq" id="WP_189567518.1">
    <property type="nucleotide sequence ID" value="NZ_BMXI01000002.1"/>
</dbReference>
<protein>
    <submittedName>
        <fullName evidence="4">Carboxylesterase</fullName>
    </submittedName>
</protein>
<organism evidence="4 5">
    <name type="scientific">Roseibacillus persicicus</name>
    <dbReference type="NCBI Taxonomy" id="454148"/>
    <lineage>
        <taxon>Bacteria</taxon>
        <taxon>Pseudomonadati</taxon>
        <taxon>Verrucomicrobiota</taxon>
        <taxon>Verrucomicrobiia</taxon>
        <taxon>Verrucomicrobiales</taxon>
        <taxon>Verrucomicrobiaceae</taxon>
        <taxon>Roseibacillus</taxon>
    </lineage>
</organism>
<dbReference type="Gene3D" id="3.40.50.1820">
    <property type="entry name" value="alpha/beta hydrolase"/>
    <property type="match status" value="1"/>
</dbReference>
<accession>A0A918TEM9</accession>
<feature type="domain" description="Phospholipase/carboxylesterase/thioesterase" evidence="3">
    <location>
        <begin position="14"/>
        <end position="214"/>
    </location>
</feature>
<evidence type="ECO:0000256" key="1">
    <source>
        <dbReference type="ARBA" id="ARBA00006499"/>
    </source>
</evidence>
<evidence type="ECO:0000313" key="5">
    <source>
        <dbReference type="Proteomes" id="UP000644507"/>
    </source>
</evidence>
<dbReference type="SUPFAM" id="SSF53474">
    <property type="entry name" value="alpha/beta-Hydrolases"/>
    <property type="match status" value="1"/>
</dbReference>
<dbReference type="PANTHER" id="PTHR10655">
    <property type="entry name" value="LYSOPHOSPHOLIPASE-RELATED"/>
    <property type="match status" value="1"/>
</dbReference>
<dbReference type="InterPro" id="IPR050565">
    <property type="entry name" value="LYPA1-2/EST-like"/>
</dbReference>
<dbReference type="Proteomes" id="UP000644507">
    <property type="component" value="Unassembled WGS sequence"/>
</dbReference>
<dbReference type="EMBL" id="BMXI01000002">
    <property type="protein sequence ID" value="GHC44949.1"/>
    <property type="molecule type" value="Genomic_DNA"/>
</dbReference>
<dbReference type="InterPro" id="IPR003140">
    <property type="entry name" value="PLipase/COase/thioEstase"/>
</dbReference>
<evidence type="ECO:0000313" key="4">
    <source>
        <dbReference type="EMBL" id="GHC44949.1"/>
    </source>
</evidence>
<reference evidence="4" key="1">
    <citation type="journal article" date="2014" name="Int. J. Syst. Evol. Microbiol.">
        <title>Complete genome sequence of Corynebacterium casei LMG S-19264T (=DSM 44701T), isolated from a smear-ripened cheese.</title>
        <authorList>
            <consortium name="US DOE Joint Genome Institute (JGI-PGF)"/>
            <person name="Walter F."/>
            <person name="Albersmeier A."/>
            <person name="Kalinowski J."/>
            <person name="Ruckert C."/>
        </authorList>
    </citation>
    <scope>NUCLEOTIDE SEQUENCE</scope>
    <source>
        <strain evidence="4">KCTC 12988</strain>
    </source>
</reference>
<reference evidence="4" key="2">
    <citation type="submission" date="2020-09" db="EMBL/GenBank/DDBJ databases">
        <authorList>
            <person name="Sun Q."/>
            <person name="Kim S."/>
        </authorList>
    </citation>
    <scope>NUCLEOTIDE SEQUENCE</scope>
    <source>
        <strain evidence="4">KCTC 12988</strain>
    </source>
</reference>
<keyword evidence="2" id="KW-0378">Hydrolase</keyword>
<comment type="caution">
    <text evidence="4">The sequence shown here is derived from an EMBL/GenBank/DDBJ whole genome shotgun (WGS) entry which is preliminary data.</text>
</comment>
<sequence length="217" mass="23790">MPSALPFLEFGADRDTAEVTVLMLHGLGADGHDFADVAHMICEAARPQAWRFVLPHAETIPVTINMGMTMPAWYDILALSHPRAVDWETVTKSEQQIEELLRQEKAGKVFLAGFSQGAAMALQVGLKNQNSIAGILALSGYLLEDDSHPVPSPARDIPVGLFHGDDDEVVPLQAAQESFASLKANRYSPSLKIYPHLGHSVNQAEVQDLFEWLIQHS</sequence>
<dbReference type="AlphaFoldDB" id="A0A918TEM9"/>
<comment type="similarity">
    <text evidence="1">Belongs to the AB hydrolase superfamily. AB hydrolase 2 family.</text>
</comment>
<evidence type="ECO:0000259" key="3">
    <source>
        <dbReference type="Pfam" id="PF02230"/>
    </source>
</evidence>
<proteinExistence type="inferred from homology"/>
<evidence type="ECO:0000256" key="2">
    <source>
        <dbReference type="ARBA" id="ARBA00022801"/>
    </source>
</evidence>
<dbReference type="GO" id="GO:0016787">
    <property type="term" value="F:hydrolase activity"/>
    <property type="evidence" value="ECO:0007669"/>
    <property type="project" value="UniProtKB-KW"/>
</dbReference>
<dbReference type="InterPro" id="IPR029058">
    <property type="entry name" value="AB_hydrolase_fold"/>
</dbReference>
<keyword evidence="5" id="KW-1185">Reference proteome</keyword>
<dbReference type="PANTHER" id="PTHR10655:SF17">
    <property type="entry name" value="LYSOPHOSPHOLIPASE-LIKE PROTEIN 1"/>
    <property type="match status" value="1"/>
</dbReference>
<gene>
    <name evidence="4" type="ORF">GCM10007100_07830</name>
</gene>
<name>A0A918TEM9_9BACT</name>
<dbReference type="Pfam" id="PF02230">
    <property type="entry name" value="Abhydrolase_2"/>
    <property type="match status" value="1"/>
</dbReference>